<dbReference type="GO" id="GO:0006508">
    <property type="term" value="P:proteolysis"/>
    <property type="evidence" value="ECO:0007669"/>
    <property type="project" value="UniProtKB-KW"/>
</dbReference>
<dbReference type="PANTHER" id="PTHR11802">
    <property type="entry name" value="SERINE PROTEASE FAMILY S10 SERINE CARBOXYPEPTIDASE"/>
    <property type="match status" value="1"/>
</dbReference>
<reference evidence="3" key="3">
    <citation type="journal article" date="2017" name="Nature">
        <title>Genome sequence of the progenitor of the wheat D genome Aegilops tauschii.</title>
        <authorList>
            <person name="Luo M.C."/>
            <person name="Gu Y.Q."/>
            <person name="Puiu D."/>
            <person name="Wang H."/>
            <person name="Twardziok S.O."/>
            <person name="Deal K.R."/>
            <person name="Huo N."/>
            <person name="Zhu T."/>
            <person name="Wang L."/>
            <person name="Wang Y."/>
            <person name="McGuire P.E."/>
            <person name="Liu S."/>
            <person name="Long H."/>
            <person name="Ramasamy R.K."/>
            <person name="Rodriguez J.C."/>
            <person name="Van S.L."/>
            <person name="Yuan L."/>
            <person name="Wang Z."/>
            <person name="Xia Z."/>
            <person name="Xiao L."/>
            <person name="Anderson O.D."/>
            <person name="Ouyang S."/>
            <person name="Liang Y."/>
            <person name="Zimin A.V."/>
            <person name="Pertea G."/>
            <person name="Qi P."/>
            <person name="Bennetzen J.L."/>
            <person name="Dai X."/>
            <person name="Dawson M.W."/>
            <person name="Muller H.G."/>
            <person name="Kugler K."/>
            <person name="Rivarola-Duarte L."/>
            <person name="Spannagl M."/>
            <person name="Mayer K.F.X."/>
            <person name="Lu F.H."/>
            <person name="Bevan M.W."/>
            <person name="Leroy P."/>
            <person name="Li P."/>
            <person name="You F.M."/>
            <person name="Sun Q."/>
            <person name="Liu Z."/>
            <person name="Lyons E."/>
            <person name="Wicker T."/>
            <person name="Salzberg S.L."/>
            <person name="Devos K.M."/>
            <person name="Dvorak J."/>
        </authorList>
    </citation>
    <scope>NUCLEOTIDE SEQUENCE [LARGE SCALE GENOMIC DNA]</scope>
    <source>
        <strain evidence="3">cv. AL8/78</strain>
    </source>
</reference>
<dbReference type="PROSITE" id="PS00131">
    <property type="entry name" value="CARBOXYPEPT_SER_SER"/>
    <property type="match status" value="1"/>
</dbReference>
<dbReference type="PANTHER" id="PTHR11802:SF238">
    <property type="entry name" value="CARBOXYPEPTIDASE"/>
    <property type="match status" value="1"/>
</dbReference>
<evidence type="ECO:0000313" key="3">
    <source>
        <dbReference type="EnsemblPlants" id="AET6Gv20180100.2"/>
    </source>
</evidence>
<reference evidence="4" key="1">
    <citation type="journal article" date="2014" name="Science">
        <title>Ancient hybridizations among the ancestral genomes of bread wheat.</title>
        <authorList>
            <consortium name="International Wheat Genome Sequencing Consortium,"/>
            <person name="Marcussen T."/>
            <person name="Sandve S.R."/>
            <person name="Heier L."/>
            <person name="Spannagl M."/>
            <person name="Pfeifer M."/>
            <person name="Jakobsen K.S."/>
            <person name="Wulff B.B."/>
            <person name="Steuernagel B."/>
            <person name="Mayer K.F."/>
            <person name="Olsen O.A."/>
        </authorList>
    </citation>
    <scope>NUCLEOTIDE SEQUENCE [LARGE SCALE GENOMIC DNA]</scope>
    <source>
        <strain evidence="4">cv. AL8/78</strain>
    </source>
</reference>
<evidence type="ECO:0000256" key="2">
    <source>
        <dbReference type="RuleBase" id="RU361156"/>
    </source>
</evidence>
<keyword evidence="4" id="KW-1185">Reference proteome</keyword>
<dbReference type="InterPro" id="IPR018202">
    <property type="entry name" value="Ser_caboxypep_ser_AS"/>
</dbReference>
<dbReference type="GO" id="GO:0004185">
    <property type="term" value="F:serine-type carboxypeptidase activity"/>
    <property type="evidence" value="ECO:0007669"/>
    <property type="project" value="UniProtKB-UniRule"/>
</dbReference>
<dbReference type="EnsemblPlants" id="AET6Gv20180100.2">
    <property type="protein sequence ID" value="AET6Gv20180100.2"/>
    <property type="gene ID" value="AET6Gv20180100"/>
</dbReference>
<keyword evidence="2" id="KW-0732">Signal</keyword>
<evidence type="ECO:0000313" key="4">
    <source>
        <dbReference type="Proteomes" id="UP000015105"/>
    </source>
</evidence>
<comment type="similarity">
    <text evidence="1 2">Belongs to the peptidase S10 family.</text>
</comment>
<dbReference type="SUPFAM" id="SSF53474">
    <property type="entry name" value="alpha/beta-Hydrolases"/>
    <property type="match status" value="1"/>
</dbReference>
<keyword evidence="2" id="KW-0121">Carboxypeptidase</keyword>
<accession>A0A453N1T5</accession>
<dbReference type="STRING" id="200361.A0A453N1T5"/>
<dbReference type="Proteomes" id="UP000015105">
    <property type="component" value="Chromosome 6D"/>
</dbReference>
<proteinExistence type="inferred from homology"/>
<sequence>WKMDKYCRPVALSSLLLILCCLSLLRAGSDASVTAGATDGSELWGYVEVRPKAHLFWWYYKSPQRVSTPSTPWPTVLWLQGGPGASGVGIGNFLEVGPLDVHLNPRNSTWLQKADLIFVDNPVGVGYSYAENGSALVTSDWEAAADATALLKALATEVPALREGSPLFLVAESYGGKYAVTLGVSAVRAIRAGELNLTLAGVALGDSFISPEDFALSYAPLLLDVSRLDDNAGDAAKGKAATVKEQIAVGQFAAAWNSWTDLLLFIESKSASVDTYNFLLEAGMDPVSAASSSSVAAVSNAQTMKYSTYLSRKEVASGPNTISGIMNGVIKEKLKIIPSNLTWQGISELVYNALVNDIMKPRIDEVDELLSYGVNVTVYNGQLDVICSTIGAEAWVQKLKWDGLKNFTSLPRQPLYCGSSKVTQAFVRSYKNLHFYWILQAGHFVPADQPCIALSMISSITQSPAS</sequence>
<dbReference type="Pfam" id="PF00450">
    <property type="entry name" value="Peptidase_S10"/>
    <property type="match status" value="1"/>
</dbReference>
<dbReference type="PRINTS" id="PR00724">
    <property type="entry name" value="CRBOXYPTASEC"/>
</dbReference>
<dbReference type="AlphaFoldDB" id="A0A453N1T5"/>
<evidence type="ECO:0000256" key="1">
    <source>
        <dbReference type="ARBA" id="ARBA00009431"/>
    </source>
</evidence>
<organism evidence="3 4">
    <name type="scientific">Aegilops tauschii subsp. strangulata</name>
    <name type="common">Goatgrass</name>
    <dbReference type="NCBI Taxonomy" id="200361"/>
    <lineage>
        <taxon>Eukaryota</taxon>
        <taxon>Viridiplantae</taxon>
        <taxon>Streptophyta</taxon>
        <taxon>Embryophyta</taxon>
        <taxon>Tracheophyta</taxon>
        <taxon>Spermatophyta</taxon>
        <taxon>Magnoliopsida</taxon>
        <taxon>Liliopsida</taxon>
        <taxon>Poales</taxon>
        <taxon>Poaceae</taxon>
        <taxon>BOP clade</taxon>
        <taxon>Pooideae</taxon>
        <taxon>Triticodae</taxon>
        <taxon>Triticeae</taxon>
        <taxon>Triticinae</taxon>
        <taxon>Aegilops</taxon>
    </lineage>
</organism>
<dbReference type="Gramene" id="AET6Gv20180100.2">
    <property type="protein sequence ID" value="AET6Gv20180100.2"/>
    <property type="gene ID" value="AET6Gv20180100"/>
</dbReference>
<reference evidence="4" key="2">
    <citation type="journal article" date="2017" name="Nat. Plants">
        <title>The Aegilops tauschii genome reveals multiple impacts of transposons.</title>
        <authorList>
            <person name="Zhao G."/>
            <person name="Zou C."/>
            <person name="Li K."/>
            <person name="Wang K."/>
            <person name="Li T."/>
            <person name="Gao L."/>
            <person name="Zhang X."/>
            <person name="Wang H."/>
            <person name="Yang Z."/>
            <person name="Liu X."/>
            <person name="Jiang W."/>
            <person name="Mao L."/>
            <person name="Kong X."/>
            <person name="Jiao Y."/>
            <person name="Jia J."/>
        </authorList>
    </citation>
    <scope>NUCLEOTIDE SEQUENCE [LARGE SCALE GENOMIC DNA]</scope>
    <source>
        <strain evidence="4">cv. AL8/78</strain>
    </source>
</reference>
<reference evidence="3" key="5">
    <citation type="journal article" date="2021" name="G3 (Bethesda)">
        <title>Aegilops tauschii genome assembly Aet v5.0 features greater sequence contiguity and improved annotation.</title>
        <authorList>
            <person name="Wang L."/>
            <person name="Zhu T."/>
            <person name="Rodriguez J.C."/>
            <person name="Deal K.R."/>
            <person name="Dubcovsky J."/>
            <person name="McGuire P.E."/>
            <person name="Lux T."/>
            <person name="Spannagl M."/>
            <person name="Mayer K.F.X."/>
            <person name="Baldrich P."/>
            <person name="Meyers B.C."/>
            <person name="Huo N."/>
            <person name="Gu Y.Q."/>
            <person name="Zhou H."/>
            <person name="Devos K.M."/>
            <person name="Bennetzen J.L."/>
            <person name="Unver T."/>
            <person name="Budak H."/>
            <person name="Gulick P.J."/>
            <person name="Galiba G."/>
            <person name="Kalapos B."/>
            <person name="Nelson D.R."/>
            <person name="Li P."/>
            <person name="You F.M."/>
            <person name="Luo M.C."/>
            <person name="Dvorak J."/>
        </authorList>
    </citation>
    <scope>NUCLEOTIDE SEQUENCE [LARGE SCALE GENOMIC DNA]</scope>
    <source>
        <strain evidence="3">cv. AL8/78</strain>
    </source>
</reference>
<reference evidence="3" key="4">
    <citation type="submission" date="2019-03" db="UniProtKB">
        <authorList>
            <consortium name="EnsemblPlants"/>
        </authorList>
    </citation>
    <scope>IDENTIFICATION</scope>
</reference>
<protein>
    <recommendedName>
        <fullName evidence="2">Carboxypeptidase</fullName>
        <ecNumber evidence="2">3.4.16.-</ecNumber>
    </recommendedName>
</protein>
<feature type="signal peptide" evidence="2">
    <location>
        <begin position="1"/>
        <end position="31"/>
    </location>
</feature>
<keyword evidence="2" id="KW-0378">Hydrolase</keyword>
<dbReference type="InterPro" id="IPR029058">
    <property type="entry name" value="AB_hydrolase_fold"/>
</dbReference>
<keyword evidence="2" id="KW-0645">Protease</keyword>
<name>A0A453N1T5_AEGTS</name>
<dbReference type="Gene3D" id="3.40.50.1820">
    <property type="entry name" value="alpha/beta hydrolase"/>
    <property type="match status" value="1"/>
</dbReference>
<dbReference type="FunFam" id="3.40.50.1820:FF:000123">
    <property type="entry name" value="Carboxypeptidase"/>
    <property type="match status" value="1"/>
</dbReference>
<dbReference type="EC" id="3.4.16.-" evidence="2"/>
<dbReference type="InterPro" id="IPR001563">
    <property type="entry name" value="Peptidase_S10"/>
</dbReference>
<feature type="chain" id="PRO_5018811260" description="Carboxypeptidase" evidence="2">
    <location>
        <begin position="32"/>
        <end position="466"/>
    </location>
</feature>